<dbReference type="Pfam" id="PF25788">
    <property type="entry name" value="Ig_Rha78A_N"/>
    <property type="match status" value="1"/>
</dbReference>
<dbReference type="InterPro" id="IPR035396">
    <property type="entry name" value="Bac_rhamnosid6H"/>
</dbReference>
<dbReference type="InterPro" id="IPR013783">
    <property type="entry name" value="Ig-like_fold"/>
</dbReference>
<evidence type="ECO:0000313" key="8">
    <source>
        <dbReference type="EMBL" id="MST89011.1"/>
    </source>
</evidence>
<feature type="domain" description="Alpha-L-rhamnosidase C-terminal" evidence="7">
    <location>
        <begin position="767"/>
        <end position="837"/>
    </location>
</feature>
<dbReference type="GO" id="GO:0005975">
    <property type="term" value="P:carbohydrate metabolic process"/>
    <property type="evidence" value="ECO:0007669"/>
    <property type="project" value="InterPro"/>
</dbReference>
<dbReference type="InterPro" id="IPR013737">
    <property type="entry name" value="Bac_rhamnosid_N"/>
</dbReference>
<dbReference type="Proteomes" id="UP000442619">
    <property type="component" value="Unassembled WGS sequence"/>
</dbReference>
<dbReference type="EC" id="3.2.1.40" evidence="2"/>
<evidence type="ECO:0000256" key="2">
    <source>
        <dbReference type="ARBA" id="ARBA00012652"/>
    </source>
</evidence>
<accession>A0A844FSP4</accession>
<dbReference type="Pfam" id="PF05592">
    <property type="entry name" value="Bac_rhamnosid"/>
    <property type="match status" value="1"/>
</dbReference>
<evidence type="ECO:0000259" key="4">
    <source>
        <dbReference type="Pfam" id="PF05592"/>
    </source>
</evidence>
<dbReference type="InterPro" id="IPR012341">
    <property type="entry name" value="6hp_glycosidase-like_sf"/>
</dbReference>
<protein>
    <recommendedName>
        <fullName evidence="2">alpha-L-rhamnosidase</fullName>
        <ecNumber evidence="2">3.2.1.40</ecNumber>
    </recommendedName>
</protein>
<keyword evidence="3" id="KW-0378">Hydrolase</keyword>
<dbReference type="InterPro" id="IPR016007">
    <property type="entry name" value="Alpha_rhamnosid"/>
</dbReference>
<evidence type="ECO:0000256" key="1">
    <source>
        <dbReference type="ARBA" id="ARBA00001445"/>
    </source>
</evidence>
<dbReference type="InterPro" id="IPR008928">
    <property type="entry name" value="6-hairpin_glycosidase_sf"/>
</dbReference>
<gene>
    <name evidence="8" type="ORF">FYJ79_05410</name>
</gene>
<evidence type="ECO:0000256" key="3">
    <source>
        <dbReference type="ARBA" id="ARBA00022801"/>
    </source>
</evidence>
<feature type="domain" description="Bacterial alpha-L-rhamnosidase N-terminal" evidence="5">
    <location>
        <begin position="136"/>
        <end position="295"/>
    </location>
</feature>
<name>A0A844FSP4_9FIRM</name>
<dbReference type="EMBL" id="VUNM01000008">
    <property type="protein sequence ID" value="MST89011.1"/>
    <property type="molecule type" value="Genomic_DNA"/>
</dbReference>
<dbReference type="InterPro" id="IPR035398">
    <property type="entry name" value="Bac_rhamnosid_C"/>
</dbReference>
<comment type="catalytic activity">
    <reaction evidence="1">
        <text>Hydrolysis of terminal non-reducing alpha-L-rhamnose residues in alpha-L-rhamnosides.</text>
        <dbReference type="EC" id="3.2.1.40"/>
    </reaction>
</comment>
<dbReference type="AlphaFoldDB" id="A0A844FSP4"/>
<dbReference type="PANTHER" id="PTHR33307:SF6">
    <property type="entry name" value="ALPHA-RHAMNOSIDASE (EUROFUNG)-RELATED"/>
    <property type="match status" value="1"/>
</dbReference>
<evidence type="ECO:0000313" key="9">
    <source>
        <dbReference type="Proteomes" id="UP000442619"/>
    </source>
</evidence>
<dbReference type="RefSeq" id="WP_154515219.1">
    <property type="nucleotide sequence ID" value="NZ_VUNM01000008.1"/>
</dbReference>
<proteinExistence type="predicted"/>
<dbReference type="Gene3D" id="2.60.40.10">
    <property type="entry name" value="Immunoglobulins"/>
    <property type="match status" value="1"/>
</dbReference>
<dbReference type="Gene3D" id="2.60.120.260">
    <property type="entry name" value="Galactose-binding domain-like"/>
    <property type="match status" value="2"/>
</dbReference>
<dbReference type="PANTHER" id="PTHR33307">
    <property type="entry name" value="ALPHA-RHAMNOSIDASE (EUROFUNG)"/>
    <property type="match status" value="1"/>
</dbReference>
<dbReference type="Pfam" id="PF17390">
    <property type="entry name" value="Bac_rhamnosid_C"/>
    <property type="match status" value="1"/>
</dbReference>
<comment type="caution">
    <text evidence="8">The sequence shown here is derived from an EMBL/GenBank/DDBJ whole genome shotgun (WGS) entry which is preliminary data.</text>
</comment>
<evidence type="ECO:0000259" key="5">
    <source>
        <dbReference type="Pfam" id="PF08531"/>
    </source>
</evidence>
<dbReference type="SUPFAM" id="SSF48208">
    <property type="entry name" value="Six-hairpin glycosidases"/>
    <property type="match status" value="1"/>
</dbReference>
<organism evidence="8 9">
    <name type="scientific">Sharpea porci</name>
    <dbReference type="NCBI Taxonomy" id="2652286"/>
    <lineage>
        <taxon>Bacteria</taxon>
        <taxon>Bacillati</taxon>
        <taxon>Bacillota</taxon>
        <taxon>Erysipelotrichia</taxon>
        <taxon>Erysipelotrichales</taxon>
        <taxon>Coprobacillaceae</taxon>
        <taxon>Sharpea</taxon>
    </lineage>
</organism>
<evidence type="ECO:0000259" key="6">
    <source>
        <dbReference type="Pfam" id="PF17389"/>
    </source>
</evidence>
<dbReference type="InterPro" id="IPR008902">
    <property type="entry name" value="Rhamnosid_concanavalin"/>
</dbReference>
<reference evidence="8 9" key="1">
    <citation type="submission" date="2019-08" db="EMBL/GenBank/DDBJ databases">
        <title>In-depth cultivation of the pig gut microbiome towards novel bacterial diversity and tailored functional studies.</title>
        <authorList>
            <person name="Wylensek D."/>
            <person name="Hitch T.C.A."/>
            <person name="Clavel T."/>
        </authorList>
    </citation>
    <scope>NUCLEOTIDE SEQUENCE [LARGE SCALE GENOMIC DNA]</scope>
    <source>
        <strain evidence="8 9">CA-Schmier-601-WT-3</strain>
    </source>
</reference>
<sequence length="931" mass="106731">MLTIYDLQTEYRNNPIGLDETCPAFSWKLKSNHNNVVQEKCRVIVSQNKEIVYDSGFIETNQTLYHKYKGKSLKPETLYDVEVVSIDNYGEEGMAHGWFETGLLQPKNFVADFITHGFDDSLEPAAVFTYSFQSNKKIKKARAYVSALGMYKLEINGKRVGDIRFAPGWTSYQERLQYQTYDLTNILSIHNDIAITVANGWWKGILGFYEQGCHYGKRTAAIAQIRIEYEDGSQDLICTNEDWMSTTGPIRYSELYHGEIIDYSISNQEIKPVSLFEYPKQNLIGQVNEPVRITERVPVKQVIHSPKGETILDFGQNMSAVVEAKLKLPKGTKVVLRHAELLDENGNLFTTNLRTAKATDTYICSGKEDIFLPEFTSHGFRYVAIEGIDNVDPNCFVACVQHSDYKRDTEFECSDANINQLWKNIDWTMRSNFIDIPMDCPQRDERLGYTGDTEIFLPTALNYGNLALFFRKWLRDLKVEQSDIFGVPLTVPDILRTHTCVNIWHDAAAIVPWLVYQKYGDIRVLEEQYDSILRSVEYTHQLAGDGLLSIENSSQFGDWLALDAPKGPFRIQNGDLRPSMDEKVGGTDPFLIGNVYYLYSIDILKKTASILGKTEDAKKYQDLYDRILQQFQDEYITNSGRVVSQTQTAAALVLFFDLAKEKDREKILNSLILNLVKTKKQLRTGFVGTEYLPHVLSRFNKHQLMGDILFKDDCPSWLYEIKLGATTIWELWDGMNPDHSINKFAMNSFNQFGFGTIGDWLMKELAGIQQLDAGYKKCKLAPKLVKGITYVNASYETPYGKLACRIECKAGMMICDITIPANTTCDVYLPQRDMETLRSGSYHFEYETELRFESATYSEDSTLRDLMKHKEAMDYFVQKAPKLARNPFVQNFAGRLSIIEIKMTIPETMVPKYAYSIFDEMIDILNRKEIQ</sequence>
<evidence type="ECO:0000259" key="7">
    <source>
        <dbReference type="Pfam" id="PF17390"/>
    </source>
</evidence>
<feature type="domain" description="Alpha-L-rhamnosidase concanavalin-like" evidence="4">
    <location>
        <begin position="305"/>
        <end position="400"/>
    </location>
</feature>
<keyword evidence="9" id="KW-1185">Reference proteome</keyword>
<dbReference type="Pfam" id="PF08531">
    <property type="entry name" value="Bac_rhamnosid_N"/>
    <property type="match status" value="1"/>
</dbReference>
<dbReference type="Pfam" id="PF17389">
    <property type="entry name" value="Bac_rhamnosid6H"/>
    <property type="match status" value="1"/>
</dbReference>
<dbReference type="GO" id="GO:0030596">
    <property type="term" value="F:alpha-L-rhamnosidase activity"/>
    <property type="evidence" value="ECO:0007669"/>
    <property type="project" value="UniProtKB-EC"/>
</dbReference>
<dbReference type="Gene3D" id="2.60.420.10">
    <property type="entry name" value="Maltose phosphorylase, domain 3"/>
    <property type="match status" value="1"/>
</dbReference>
<feature type="domain" description="Alpha-L-rhamnosidase six-hairpin glycosidase" evidence="6">
    <location>
        <begin position="409"/>
        <end position="764"/>
    </location>
</feature>
<dbReference type="Gene3D" id="1.50.10.10">
    <property type="match status" value="1"/>
</dbReference>
<dbReference type="PIRSF" id="PIRSF010631">
    <property type="entry name" value="A-rhamnsds"/>
    <property type="match status" value="1"/>
</dbReference>